<dbReference type="Pfam" id="PF13966">
    <property type="entry name" value="zf-RVT"/>
    <property type="match status" value="1"/>
</dbReference>
<organism evidence="2 3">
    <name type="scientific">Macleaya cordata</name>
    <name type="common">Five-seeded plume-poppy</name>
    <name type="synonym">Bocconia cordata</name>
    <dbReference type="NCBI Taxonomy" id="56857"/>
    <lineage>
        <taxon>Eukaryota</taxon>
        <taxon>Viridiplantae</taxon>
        <taxon>Streptophyta</taxon>
        <taxon>Embryophyta</taxon>
        <taxon>Tracheophyta</taxon>
        <taxon>Spermatophyta</taxon>
        <taxon>Magnoliopsida</taxon>
        <taxon>Ranunculales</taxon>
        <taxon>Papaveraceae</taxon>
        <taxon>Papaveroideae</taxon>
        <taxon>Macleaya</taxon>
    </lineage>
</organism>
<name>A0A200QJ24_MACCD</name>
<evidence type="ECO:0000313" key="3">
    <source>
        <dbReference type="Proteomes" id="UP000195402"/>
    </source>
</evidence>
<accession>A0A200QJ24</accession>
<dbReference type="Proteomes" id="UP000195402">
    <property type="component" value="Unassembled WGS sequence"/>
</dbReference>
<comment type="caution">
    <text evidence="2">The sequence shown here is derived from an EMBL/GenBank/DDBJ whole genome shotgun (WGS) entry which is preliminary data.</text>
</comment>
<keyword evidence="3" id="KW-1185">Reference proteome</keyword>
<keyword evidence="2" id="KW-0548">Nucleotidyltransferase</keyword>
<feature type="domain" description="Reverse transcriptase zinc-binding" evidence="1">
    <location>
        <begin position="81"/>
        <end position="136"/>
    </location>
</feature>
<sequence>MALEDGIGRLYFVAKSNPGKVWERWLGNKSLQSAFPDLFAIAYSQDSTIKEMVTHNEDDTLSKVSTRGPRQQNLDVEGKDFSVRTYFEGLSKYSNDICPSEKIWNTIWPQKVAFFMWTVYKHKILTYDKLMDVNIAWCNLRKIASVIEGWCSFNSQSRRTKLIYSLIPSAICWTLWKERSEDMKGLAIENVIVNWKELIFEPP</sequence>
<dbReference type="AlphaFoldDB" id="A0A200QJ24"/>
<keyword evidence="2" id="KW-0695">RNA-directed DNA polymerase</keyword>
<evidence type="ECO:0000313" key="2">
    <source>
        <dbReference type="EMBL" id="OVA10432.1"/>
    </source>
</evidence>
<evidence type="ECO:0000259" key="1">
    <source>
        <dbReference type="Pfam" id="PF13966"/>
    </source>
</evidence>
<dbReference type="GO" id="GO:0003964">
    <property type="term" value="F:RNA-directed DNA polymerase activity"/>
    <property type="evidence" value="ECO:0007669"/>
    <property type="project" value="UniProtKB-KW"/>
</dbReference>
<dbReference type="InParanoid" id="A0A200QJ24"/>
<dbReference type="OrthoDB" id="677550at2759"/>
<proteinExistence type="predicted"/>
<dbReference type="EMBL" id="MVGT01001922">
    <property type="protein sequence ID" value="OVA10432.1"/>
    <property type="molecule type" value="Genomic_DNA"/>
</dbReference>
<keyword evidence="2" id="KW-0808">Transferase</keyword>
<gene>
    <name evidence="2" type="ORF">BVC80_917g53</name>
</gene>
<dbReference type="InterPro" id="IPR026960">
    <property type="entry name" value="RVT-Znf"/>
</dbReference>
<reference evidence="2 3" key="1">
    <citation type="journal article" date="2017" name="Mol. Plant">
        <title>The Genome of Medicinal Plant Macleaya cordata Provides New Insights into Benzylisoquinoline Alkaloids Metabolism.</title>
        <authorList>
            <person name="Liu X."/>
            <person name="Liu Y."/>
            <person name="Huang P."/>
            <person name="Ma Y."/>
            <person name="Qing Z."/>
            <person name="Tang Q."/>
            <person name="Cao H."/>
            <person name="Cheng P."/>
            <person name="Zheng Y."/>
            <person name="Yuan Z."/>
            <person name="Zhou Y."/>
            <person name="Liu J."/>
            <person name="Tang Z."/>
            <person name="Zhuo Y."/>
            <person name="Zhang Y."/>
            <person name="Yu L."/>
            <person name="Huang J."/>
            <person name="Yang P."/>
            <person name="Peng Q."/>
            <person name="Zhang J."/>
            <person name="Jiang W."/>
            <person name="Zhang Z."/>
            <person name="Lin K."/>
            <person name="Ro D.K."/>
            <person name="Chen X."/>
            <person name="Xiong X."/>
            <person name="Shang Y."/>
            <person name="Huang S."/>
            <person name="Zeng J."/>
        </authorList>
    </citation>
    <scope>NUCLEOTIDE SEQUENCE [LARGE SCALE GENOMIC DNA]</scope>
    <source>
        <strain evidence="3">cv. BLH2017</strain>
        <tissue evidence="2">Root</tissue>
    </source>
</reference>
<protein>
    <submittedName>
        <fullName evidence="2">Reverse transcriptase zinc-binding domain</fullName>
    </submittedName>
</protein>